<accession>A0A4Y6A885</accession>
<evidence type="ECO:0000313" key="1">
    <source>
        <dbReference type="EMBL" id="QDE58117.1"/>
    </source>
</evidence>
<dbReference type="KEGG" id="bay:RBAM_39035"/>
<sequence>MYEGGLAATKCGPCFLSRASFGCPPYCFDSFSSSFLLKGFHSQPITVVLNWGFHVFCYLIYHNNFFLISQDAALYRLSCRKRLFALLH</sequence>
<proteinExistence type="predicted"/>
<gene>
    <name evidence="1" type="ORF">RBAM_39035</name>
</gene>
<dbReference type="EMBL" id="CP000560">
    <property type="protein sequence ID" value="QDE58117.1"/>
    <property type="molecule type" value="Genomic_DNA"/>
</dbReference>
<evidence type="ECO:0000313" key="2">
    <source>
        <dbReference type="Proteomes" id="UP000001120"/>
    </source>
</evidence>
<dbReference type="AlphaFoldDB" id="A0A4Y6A885"/>
<organism evidence="1 2">
    <name type="scientific">Bacillus velezensis (strain DSM 23117 / BGSC 10A6 / LMG 26770 / FZB42)</name>
    <name type="common">Bacillus amyloliquefaciens subsp. plantarum</name>
    <dbReference type="NCBI Taxonomy" id="326423"/>
    <lineage>
        <taxon>Bacteria</taxon>
        <taxon>Bacillati</taxon>
        <taxon>Bacillota</taxon>
        <taxon>Bacilli</taxon>
        <taxon>Bacillales</taxon>
        <taxon>Bacillaceae</taxon>
        <taxon>Bacillus</taxon>
        <taxon>Bacillus amyloliquefaciens group</taxon>
    </lineage>
</organism>
<dbReference type="Proteomes" id="UP000001120">
    <property type="component" value="Chromosome"/>
</dbReference>
<protein>
    <submittedName>
        <fullName evidence="1">Uncharacterized protein</fullName>
    </submittedName>
</protein>
<keyword evidence="2" id="KW-1185">Reference proteome</keyword>
<name>A0A4Y6A885_BACVZ</name>
<reference evidence="1 2" key="1">
    <citation type="journal article" date="2007" name="Nat. Biotechnol.">
        <title>Comparative analysis of the complete genome sequence of the plant growth-promoting bacterium Bacillus amyloliquefaciens FZB42.</title>
        <authorList>
            <person name="Chen X.H."/>
            <person name="Koumoutsi A."/>
            <person name="Scholz R."/>
            <person name="Eisenreich A."/>
            <person name="Schneider K."/>
            <person name="Heinemeyer I."/>
            <person name="Morgenstern B."/>
            <person name="Voss B."/>
            <person name="Hess W.R."/>
            <person name="Reva O."/>
            <person name="Junge H."/>
            <person name="Voigt B."/>
            <person name="Jungblut P.R."/>
            <person name="Vater J."/>
            <person name="Sussmuth R."/>
            <person name="Liesegang H."/>
            <person name="Strittmatter A."/>
            <person name="Gottschalk G."/>
            <person name="Borriss R."/>
        </authorList>
    </citation>
    <scope>NUCLEOTIDE SEQUENCE [LARGE SCALE GENOMIC DNA]</scope>
    <source>
        <strain evidence="2">DSM 23117 / BGSC 10A6 / LMG 26770 / FZB42</strain>
    </source>
</reference>